<comment type="similarity">
    <text evidence="9">Belongs to the SUA5 family. TsaC subfamily.</text>
</comment>
<dbReference type="GO" id="GO:0061710">
    <property type="term" value="F:L-threonylcarbamoyladenylate synthase"/>
    <property type="evidence" value="ECO:0007669"/>
    <property type="project" value="UniProtKB-EC"/>
</dbReference>
<keyword evidence="7 9" id="KW-0067">ATP-binding</keyword>
<evidence type="ECO:0000313" key="12">
    <source>
        <dbReference type="Proteomes" id="UP001302316"/>
    </source>
</evidence>
<evidence type="ECO:0000256" key="8">
    <source>
        <dbReference type="ARBA" id="ARBA00048366"/>
    </source>
</evidence>
<organism evidence="11 12">
    <name type="scientific">Natronospira elongata</name>
    <dbReference type="NCBI Taxonomy" id="3110268"/>
    <lineage>
        <taxon>Bacteria</taxon>
        <taxon>Pseudomonadati</taxon>
        <taxon>Pseudomonadota</taxon>
        <taxon>Gammaproteobacteria</taxon>
        <taxon>Natronospirales</taxon>
        <taxon>Natronospiraceae</taxon>
        <taxon>Natronospira</taxon>
    </lineage>
</organism>
<keyword evidence="12" id="KW-1185">Reference proteome</keyword>
<dbReference type="EC" id="2.7.7.87" evidence="9"/>
<sequence>MPPADRTLADHPGLDEAVEQLRAGGVIAYPTEGVFGVGCDALDEGAVLRVLSLKQRERRKGLIVIGYSLPQLESLIRPLSREQRQALEESWPGAVTWIVPAAEDCPEWLTGGRSSLAVRVPDHDLARELCRRFRGPLVSTSANLSGDVACRTAAAVRQAFPSGLDAILDAPVGDYSGPSEIRDLASGRILRAGAEKP</sequence>
<dbReference type="GO" id="GO:0005524">
    <property type="term" value="F:ATP binding"/>
    <property type="evidence" value="ECO:0007669"/>
    <property type="project" value="UniProtKB-UniRule"/>
</dbReference>
<comment type="catalytic activity">
    <reaction evidence="8 9">
        <text>L-threonine + hydrogencarbonate + ATP = L-threonylcarbamoyladenylate + diphosphate + H2O</text>
        <dbReference type="Rhea" id="RHEA:36407"/>
        <dbReference type="ChEBI" id="CHEBI:15377"/>
        <dbReference type="ChEBI" id="CHEBI:17544"/>
        <dbReference type="ChEBI" id="CHEBI:30616"/>
        <dbReference type="ChEBI" id="CHEBI:33019"/>
        <dbReference type="ChEBI" id="CHEBI:57926"/>
        <dbReference type="ChEBI" id="CHEBI:73682"/>
        <dbReference type="EC" id="2.7.7.87"/>
    </reaction>
</comment>
<evidence type="ECO:0000256" key="9">
    <source>
        <dbReference type="HAMAP-Rule" id="MF_01852"/>
    </source>
</evidence>
<dbReference type="GO" id="GO:0003725">
    <property type="term" value="F:double-stranded RNA binding"/>
    <property type="evidence" value="ECO:0007669"/>
    <property type="project" value="InterPro"/>
</dbReference>
<keyword evidence="3 9" id="KW-0808">Transferase</keyword>
<dbReference type="PANTHER" id="PTHR17490:SF18">
    <property type="entry name" value="THREONYLCARBAMOYL-AMP SYNTHASE"/>
    <property type="match status" value="1"/>
</dbReference>
<dbReference type="SUPFAM" id="SSF55821">
    <property type="entry name" value="YrdC/RibB"/>
    <property type="match status" value="1"/>
</dbReference>
<dbReference type="GO" id="GO:0000049">
    <property type="term" value="F:tRNA binding"/>
    <property type="evidence" value="ECO:0007669"/>
    <property type="project" value="TreeGrafter"/>
</dbReference>
<comment type="function">
    <text evidence="9">Required for the formation of a threonylcarbamoyl group on adenosine at position 37 (t(6)A37) in tRNAs that read codons beginning with adenine. Catalyzes the conversion of L-threonine, HCO(3)(-)/CO(2) and ATP to give threonylcarbamoyl-AMP (TC-AMP) as the acyladenylate intermediate, with the release of diphosphate.</text>
</comment>
<evidence type="ECO:0000256" key="5">
    <source>
        <dbReference type="ARBA" id="ARBA00022695"/>
    </source>
</evidence>
<name>A0AAP6JFL7_9GAMM</name>
<dbReference type="GO" id="GO:0005737">
    <property type="term" value="C:cytoplasm"/>
    <property type="evidence" value="ECO:0007669"/>
    <property type="project" value="UniProtKB-SubCell"/>
</dbReference>
<dbReference type="InterPro" id="IPR017945">
    <property type="entry name" value="DHBP_synth_RibB-like_a/b_dom"/>
</dbReference>
<dbReference type="InterPro" id="IPR023535">
    <property type="entry name" value="TC-AMP_synthase"/>
</dbReference>
<feature type="domain" description="YrdC-like" evidence="10">
    <location>
        <begin position="11"/>
        <end position="195"/>
    </location>
</feature>
<accession>A0AAP6JFL7</accession>
<dbReference type="PROSITE" id="PS51163">
    <property type="entry name" value="YRDC"/>
    <property type="match status" value="1"/>
</dbReference>
<dbReference type="EMBL" id="JAYGII010000023">
    <property type="protein sequence ID" value="MEA5446191.1"/>
    <property type="molecule type" value="Genomic_DNA"/>
</dbReference>
<gene>
    <name evidence="9" type="primary">tsaC</name>
    <name evidence="11" type="ORF">VCB98_10205</name>
</gene>
<keyword evidence="6 9" id="KW-0547">Nucleotide-binding</keyword>
<evidence type="ECO:0000313" key="11">
    <source>
        <dbReference type="EMBL" id="MEA5446191.1"/>
    </source>
</evidence>
<dbReference type="NCBIfam" id="TIGR00057">
    <property type="entry name" value="L-threonylcarbamoyladenylate synthase"/>
    <property type="match status" value="1"/>
</dbReference>
<evidence type="ECO:0000256" key="2">
    <source>
        <dbReference type="ARBA" id="ARBA00022490"/>
    </source>
</evidence>
<keyword evidence="5 9" id="KW-0548">Nucleotidyltransferase</keyword>
<keyword evidence="4 9" id="KW-0819">tRNA processing</keyword>
<dbReference type="InterPro" id="IPR050156">
    <property type="entry name" value="TC-AMP_synthase_SUA5"/>
</dbReference>
<evidence type="ECO:0000256" key="6">
    <source>
        <dbReference type="ARBA" id="ARBA00022741"/>
    </source>
</evidence>
<evidence type="ECO:0000259" key="10">
    <source>
        <dbReference type="PROSITE" id="PS51163"/>
    </source>
</evidence>
<protein>
    <recommendedName>
        <fullName evidence="9">Threonylcarbamoyl-AMP synthase</fullName>
        <shortName evidence="9">TC-AMP synthase</shortName>
        <ecNumber evidence="9">2.7.7.87</ecNumber>
    </recommendedName>
    <alternativeName>
        <fullName evidence="9">L-threonylcarbamoyladenylate synthase</fullName>
    </alternativeName>
    <alternativeName>
        <fullName evidence="9">t(6)A37 threonylcarbamoyladenosine biosynthesis protein TsaC</fullName>
    </alternativeName>
    <alternativeName>
        <fullName evidence="9">tRNA threonylcarbamoyladenosine biosynthesis protein TsaC</fullName>
    </alternativeName>
</protein>
<reference evidence="11 12" key="1">
    <citation type="submission" date="2023-12" db="EMBL/GenBank/DDBJ databases">
        <title>Whole-genome sequencing of halo(alkali)philic microorganisms from hypersaline lakes.</title>
        <authorList>
            <person name="Sorokin D.Y."/>
            <person name="Merkel A.Y."/>
            <person name="Messina E."/>
            <person name="Yakimov M."/>
        </authorList>
    </citation>
    <scope>NUCLEOTIDE SEQUENCE [LARGE SCALE GENOMIC DNA]</scope>
    <source>
        <strain evidence="11 12">AB-CW1</strain>
    </source>
</reference>
<dbReference type="AlphaFoldDB" id="A0AAP6JFL7"/>
<evidence type="ECO:0000256" key="1">
    <source>
        <dbReference type="ARBA" id="ARBA00004496"/>
    </source>
</evidence>
<dbReference type="GO" id="GO:0006450">
    <property type="term" value="P:regulation of translational fidelity"/>
    <property type="evidence" value="ECO:0007669"/>
    <property type="project" value="TreeGrafter"/>
</dbReference>
<dbReference type="InterPro" id="IPR006070">
    <property type="entry name" value="Sua5-like_dom"/>
</dbReference>
<dbReference type="Gene3D" id="3.90.870.10">
    <property type="entry name" value="DHBP synthase"/>
    <property type="match status" value="1"/>
</dbReference>
<comment type="subcellular location">
    <subcellularLocation>
        <location evidence="1 9">Cytoplasm</location>
    </subcellularLocation>
</comment>
<dbReference type="GO" id="GO:0002949">
    <property type="term" value="P:tRNA threonylcarbamoyladenosine modification"/>
    <property type="evidence" value="ECO:0007669"/>
    <property type="project" value="UniProtKB-UniRule"/>
</dbReference>
<evidence type="ECO:0000256" key="3">
    <source>
        <dbReference type="ARBA" id="ARBA00022679"/>
    </source>
</evidence>
<dbReference type="PANTHER" id="PTHR17490">
    <property type="entry name" value="SUA5"/>
    <property type="match status" value="1"/>
</dbReference>
<dbReference type="Proteomes" id="UP001302316">
    <property type="component" value="Unassembled WGS sequence"/>
</dbReference>
<comment type="caution">
    <text evidence="11">The sequence shown here is derived from an EMBL/GenBank/DDBJ whole genome shotgun (WGS) entry which is preliminary data.</text>
</comment>
<proteinExistence type="inferred from homology"/>
<keyword evidence="2 9" id="KW-0963">Cytoplasm</keyword>
<evidence type="ECO:0000256" key="7">
    <source>
        <dbReference type="ARBA" id="ARBA00022840"/>
    </source>
</evidence>
<evidence type="ECO:0000256" key="4">
    <source>
        <dbReference type="ARBA" id="ARBA00022694"/>
    </source>
</evidence>
<dbReference type="Pfam" id="PF01300">
    <property type="entry name" value="Sua5_yciO_yrdC"/>
    <property type="match status" value="1"/>
</dbReference>
<dbReference type="HAMAP" id="MF_01852">
    <property type="entry name" value="TsaC"/>
    <property type="match status" value="1"/>
</dbReference>